<dbReference type="InterPro" id="IPR036249">
    <property type="entry name" value="Thioredoxin-like_sf"/>
</dbReference>
<dbReference type="SUPFAM" id="SSF48452">
    <property type="entry name" value="TPR-like"/>
    <property type="match status" value="1"/>
</dbReference>
<evidence type="ECO:0000256" key="1">
    <source>
        <dbReference type="ARBA" id="ARBA00008987"/>
    </source>
</evidence>
<dbReference type="Gene3D" id="1.25.40.10">
    <property type="entry name" value="Tetratricopeptide repeat domain"/>
    <property type="match status" value="2"/>
</dbReference>
<dbReference type="InterPro" id="IPR005746">
    <property type="entry name" value="Thioredoxin"/>
</dbReference>
<evidence type="ECO:0000256" key="4">
    <source>
        <dbReference type="ARBA" id="ARBA00023157"/>
    </source>
</evidence>
<name>A0AAV3TY34_9ALTE</name>
<evidence type="ECO:0000313" key="9">
    <source>
        <dbReference type="Proteomes" id="UP001409585"/>
    </source>
</evidence>
<dbReference type="Pfam" id="PF14561">
    <property type="entry name" value="TPR_20"/>
    <property type="match status" value="1"/>
</dbReference>
<sequence>MEPVVVDITQENAQQLLIEESKIRPVVVDFWAEWCSHCKTLTPLLERLAQEYNGQFLLAKIDADEQQMIASQLGVRSLPTVMIFKDGQPVDGFAGAQPESEIRQLLEKYLPEPWREDVNQAQMLMSEGQFTPALEPLRSALAAAPESSEVLLLLTQCYLELNRLDEAEKCLESIKMVDQDDVYKTLLARLELQRESAKSPEVEALEQQLATNPEDANLKLQLAVQYNQSGMHGDALELLIGILRKDLNFQDGEAKRLFLDMLATLGKSDPIAIKYQRKYYTLLY</sequence>
<gene>
    <name evidence="8" type="primary">cnoX</name>
    <name evidence="8" type="ORF">GCM10025791_02190</name>
</gene>
<organism evidence="8 9">
    <name type="scientific">Halioxenophilus aromaticivorans</name>
    <dbReference type="NCBI Taxonomy" id="1306992"/>
    <lineage>
        <taxon>Bacteria</taxon>
        <taxon>Pseudomonadati</taxon>
        <taxon>Pseudomonadota</taxon>
        <taxon>Gammaproteobacteria</taxon>
        <taxon>Alteromonadales</taxon>
        <taxon>Alteromonadaceae</taxon>
        <taxon>Halioxenophilus</taxon>
    </lineage>
</organism>
<evidence type="ECO:0000256" key="5">
    <source>
        <dbReference type="ARBA" id="ARBA00023284"/>
    </source>
</evidence>
<dbReference type="Pfam" id="PF00085">
    <property type="entry name" value="Thioredoxin"/>
    <property type="match status" value="1"/>
</dbReference>
<keyword evidence="3" id="KW-0249">Electron transport</keyword>
<protein>
    <recommendedName>
        <fullName evidence="6">Thioredoxin</fullName>
    </recommendedName>
</protein>
<comment type="caution">
    <text evidence="8">The sequence shown here is derived from an EMBL/GenBank/DDBJ whole genome shotgun (WGS) entry which is preliminary data.</text>
</comment>
<dbReference type="InterPro" id="IPR013766">
    <property type="entry name" value="Thioredoxin_domain"/>
</dbReference>
<dbReference type="FunFam" id="3.40.30.10:FF:000001">
    <property type="entry name" value="Thioredoxin"/>
    <property type="match status" value="1"/>
</dbReference>
<evidence type="ECO:0000259" key="7">
    <source>
        <dbReference type="PROSITE" id="PS51352"/>
    </source>
</evidence>
<dbReference type="AlphaFoldDB" id="A0AAV3TY34"/>
<dbReference type="GO" id="GO:0006950">
    <property type="term" value="P:response to stress"/>
    <property type="evidence" value="ECO:0007669"/>
    <property type="project" value="UniProtKB-ARBA"/>
</dbReference>
<dbReference type="Gene3D" id="3.40.30.10">
    <property type="entry name" value="Glutaredoxin"/>
    <property type="match status" value="1"/>
</dbReference>
<keyword evidence="2" id="KW-0813">Transport</keyword>
<evidence type="ECO:0000256" key="3">
    <source>
        <dbReference type="ARBA" id="ARBA00022982"/>
    </source>
</evidence>
<accession>A0AAV3TY34</accession>
<evidence type="ECO:0000256" key="6">
    <source>
        <dbReference type="NCBIfam" id="TIGR01068"/>
    </source>
</evidence>
<dbReference type="PRINTS" id="PR00421">
    <property type="entry name" value="THIOREDOXIN"/>
</dbReference>
<dbReference type="Proteomes" id="UP001409585">
    <property type="component" value="Unassembled WGS sequence"/>
</dbReference>
<dbReference type="SUPFAM" id="SSF52833">
    <property type="entry name" value="Thioredoxin-like"/>
    <property type="match status" value="1"/>
</dbReference>
<reference evidence="9" key="1">
    <citation type="journal article" date="2019" name="Int. J. Syst. Evol. Microbiol.">
        <title>The Global Catalogue of Microorganisms (GCM) 10K type strain sequencing project: providing services to taxonomists for standard genome sequencing and annotation.</title>
        <authorList>
            <consortium name="The Broad Institute Genomics Platform"/>
            <consortium name="The Broad Institute Genome Sequencing Center for Infectious Disease"/>
            <person name="Wu L."/>
            <person name="Ma J."/>
        </authorList>
    </citation>
    <scope>NUCLEOTIDE SEQUENCE [LARGE SCALE GENOMIC DNA]</scope>
    <source>
        <strain evidence="9">JCM 19134</strain>
    </source>
</reference>
<dbReference type="GO" id="GO:0015035">
    <property type="term" value="F:protein-disulfide reductase activity"/>
    <property type="evidence" value="ECO:0007669"/>
    <property type="project" value="UniProtKB-UniRule"/>
</dbReference>
<dbReference type="PANTHER" id="PTHR45663:SF11">
    <property type="entry name" value="GEO12009P1"/>
    <property type="match status" value="1"/>
</dbReference>
<evidence type="ECO:0000313" key="8">
    <source>
        <dbReference type="EMBL" id="GAA4929994.1"/>
    </source>
</evidence>
<dbReference type="EMBL" id="BAABLX010000001">
    <property type="protein sequence ID" value="GAA4929994.1"/>
    <property type="molecule type" value="Genomic_DNA"/>
</dbReference>
<keyword evidence="9" id="KW-1185">Reference proteome</keyword>
<dbReference type="Pfam" id="PF14559">
    <property type="entry name" value="TPR_19"/>
    <property type="match status" value="1"/>
</dbReference>
<keyword evidence="4" id="KW-1015">Disulfide bond</keyword>
<dbReference type="PANTHER" id="PTHR45663">
    <property type="entry name" value="GEO12009P1"/>
    <property type="match status" value="1"/>
</dbReference>
<evidence type="ECO:0000256" key="2">
    <source>
        <dbReference type="ARBA" id="ARBA00022448"/>
    </source>
</evidence>
<dbReference type="NCBIfam" id="TIGR01068">
    <property type="entry name" value="thioredoxin"/>
    <property type="match status" value="1"/>
</dbReference>
<feature type="domain" description="Thioredoxin" evidence="7">
    <location>
        <begin position="1"/>
        <end position="111"/>
    </location>
</feature>
<dbReference type="CDD" id="cd02956">
    <property type="entry name" value="ybbN"/>
    <property type="match status" value="1"/>
</dbReference>
<proteinExistence type="inferred from homology"/>
<dbReference type="InterPro" id="IPR011990">
    <property type="entry name" value="TPR-like_helical_dom_sf"/>
</dbReference>
<comment type="similarity">
    <text evidence="1">Belongs to the thioredoxin family.</text>
</comment>
<keyword evidence="5" id="KW-0676">Redox-active center</keyword>
<dbReference type="GO" id="GO:0005737">
    <property type="term" value="C:cytoplasm"/>
    <property type="evidence" value="ECO:0007669"/>
    <property type="project" value="TreeGrafter"/>
</dbReference>
<dbReference type="RefSeq" id="WP_345415726.1">
    <property type="nucleotide sequence ID" value="NZ_AP031496.1"/>
</dbReference>
<dbReference type="PROSITE" id="PS51352">
    <property type="entry name" value="THIOREDOXIN_2"/>
    <property type="match status" value="1"/>
</dbReference>